<dbReference type="PROSITE" id="PS51767">
    <property type="entry name" value="PEPTIDASE_A1"/>
    <property type="match status" value="1"/>
</dbReference>
<dbReference type="Proteomes" id="UP000287651">
    <property type="component" value="Unassembled WGS sequence"/>
</dbReference>
<dbReference type="InterPro" id="IPR021109">
    <property type="entry name" value="Peptidase_aspartic_dom_sf"/>
</dbReference>
<protein>
    <submittedName>
        <fullName evidence="1">Uncharacterized protein</fullName>
    </submittedName>
</protein>
<evidence type="ECO:0000313" key="2">
    <source>
        <dbReference type="Proteomes" id="UP000287651"/>
    </source>
</evidence>
<comment type="caution">
    <text evidence="1">The sequence shown here is derived from an EMBL/GenBank/DDBJ whole genome shotgun (WGS) entry which is preliminary data.</text>
</comment>
<sequence length="118" mass="12487">MQTNQSIYCLAIVKISGISILGENFLMGLHVVFDRERLILGGRTPNVSVLPSVIPSNTWLVKKTWVTYRACDGSGYAADNSTGSSPPLAPAPSPGGCTRETKAEGSSSRVPVVSPLCH</sequence>
<proteinExistence type="predicted"/>
<reference evidence="1 2" key="1">
    <citation type="journal article" date="2014" name="Agronomy (Basel)">
        <title>A Draft Genome Sequence for Ensete ventricosum, the Drought-Tolerant Tree Against Hunger.</title>
        <authorList>
            <person name="Harrison J."/>
            <person name="Moore K.A."/>
            <person name="Paszkiewicz K."/>
            <person name="Jones T."/>
            <person name="Grant M."/>
            <person name="Ambacheew D."/>
            <person name="Muzemil S."/>
            <person name="Studholme D.J."/>
        </authorList>
    </citation>
    <scope>NUCLEOTIDE SEQUENCE [LARGE SCALE GENOMIC DNA]</scope>
</reference>
<evidence type="ECO:0000313" key="1">
    <source>
        <dbReference type="EMBL" id="RRT75244.1"/>
    </source>
</evidence>
<organism evidence="1 2">
    <name type="scientific">Ensete ventricosum</name>
    <name type="common">Abyssinian banana</name>
    <name type="synonym">Musa ensete</name>
    <dbReference type="NCBI Taxonomy" id="4639"/>
    <lineage>
        <taxon>Eukaryota</taxon>
        <taxon>Viridiplantae</taxon>
        <taxon>Streptophyta</taxon>
        <taxon>Embryophyta</taxon>
        <taxon>Tracheophyta</taxon>
        <taxon>Spermatophyta</taxon>
        <taxon>Magnoliopsida</taxon>
        <taxon>Liliopsida</taxon>
        <taxon>Zingiberales</taxon>
        <taxon>Musaceae</taxon>
        <taxon>Ensete</taxon>
    </lineage>
</organism>
<dbReference type="InterPro" id="IPR033121">
    <property type="entry name" value="PEPTIDASE_A1"/>
</dbReference>
<dbReference type="EMBL" id="AMZH03002540">
    <property type="protein sequence ID" value="RRT75244.1"/>
    <property type="molecule type" value="Genomic_DNA"/>
</dbReference>
<dbReference type="AlphaFoldDB" id="A0A444GJA8"/>
<name>A0A444GJA8_ENSVE</name>
<dbReference type="SUPFAM" id="SSF50630">
    <property type="entry name" value="Acid proteases"/>
    <property type="match status" value="1"/>
</dbReference>
<accession>A0A444GJA8</accession>
<gene>
    <name evidence="1" type="ORF">B296_00029628</name>
</gene>